<comment type="similarity">
    <text evidence="1">Belongs to the short-chain dehydrogenases/reductases (SDR) family.</text>
</comment>
<evidence type="ECO:0000313" key="4">
    <source>
        <dbReference type="EMBL" id="SFI79114.1"/>
    </source>
</evidence>
<evidence type="ECO:0000256" key="1">
    <source>
        <dbReference type="ARBA" id="ARBA00006484"/>
    </source>
</evidence>
<keyword evidence="5" id="KW-1185">Reference proteome</keyword>
<reference evidence="4 5" key="1">
    <citation type="submission" date="2016-10" db="EMBL/GenBank/DDBJ databases">
        <authorList>
            <person name="de Groot N.N."/>
        </authorList>
    </citation>
    <scope>NUCLEOTIDE SEQUENCE [LARGE SCALE GENOMIC DNA]</scope>
    <source>
        <strain evidence="4 5">DSM 44468</strain>
    </source>
</reference>
<dbReference type="PROSITE" id="PS00061">
    <property type="entry name" value="ADH_SHORT"/>
    <property type="match status" value="1"/>
</dbReference>
<evidence type="ECO:0000256" key="2">
    <source>
        <dbReference type="ARBA" id="ARBA00023002"/>
    </source>
</evidence>
<evidence type="ECO:0000313" key="5">
    <source>
        <dbReference type="Proteomes" id="UP000199025"/>
    </source>
</evidence>
<dbReference type="SUPFAM" id="SSF51735">
    <property type="entry name" value="NAD(P)-binding Rossmann-fold domains"/>
    <property type="match status" value="1"/>
</dbReference>
<dbReference type="PANTHER" id="PTHR24321">
    <property type="entry name" value="DEHYDROGENASES, SHORT CHAIN"/>
    <property type="match status" value="1"/>
</dbReference>
<dbReference type="InterPro" id="IPR020904">
    <property type="entry name" value="Sc_DH/Rdtase_CS"/>
</dbReference>
<proteinExistence type="inferred from homology"/>
<dbReference type="FunFam" id="3.40.50.720:FF:000084">
    <property type="entry name" value="Short-chain dehydrogenase reductase"/>
    <property type="match status" value="1"/>
</dbReference>
<keyword evidence="2" id="KW-0560">Oxidoreductase</keyword>
<evidence type="ECO:0000256" key="3">
    <source>
        <dbReference type="ARBA" id="ARBA00023027"/>
    </source>
</evidence>
<name>A0A1I3L352_9PSEU</name>
<gene>
    <name evidence="4" type="ORF">SAMN05421835_101798</name>
</gene>
<dbReference type="PRINTS" id="PR00081">
    <property type="entry name" value="GDHRDH"/>
</dbReference>
<dbReference type="OrthoDB" id="3206777at2"/>
<dbReference type="GO" id="GO:0016491">
    <property type="term" value="F:oxidoreductase activity"/>
    <property type="evidence" value="ECO:0007669"/>
    <property type="project" value="UniProtKB-KW"/>
</dbReference>
<keyword evidence="3" id="KW-0520">NAD</keyword>
<dbReference type="InterPro" id="IPR023985">
    <property type="entry name" value="SDR_subfam_1"/>
</dbReference>
<sequence length="276" mass="29159">MLSGKVALITGAARGQGRSHAVRLAQEGADVIAVDALTTPPWMTYEQAGADDLAETVRLVEKEGRRIVARQADVRDFAALDAAVAEGAAELGGVDIVCANAGIFPPGALTWEIDPGQWRDVVDVNLTGVFHTVKAAIPHLLERGPGGSIVLTSSGAALISGSHFADYSAAKAALLSLNRTLAYELAPHSIRCNAICPTSVDTPMIHNDNLYRMLRPDLAAPGREDIKAPFQEKNLLPVPWIEPGDVSNAVVWLASEQARYITGVTLPVDAGNALKC</sequence>
<dbReference type="CDD" id="cd05233">
    <property type="entry name" value="SDR_c"/>
    <property type="match status" value="1"/>
</dbReference>
<dbReference type="Pfam" id="PF13561">
    <property type="entry name" value="adh_short_C2"/>
    <property type="match status" value="1"/>
</dbReference>
<dbReference type="InterPro" id="IPR036291">
    <property type="entry name" value="NAD(P)-bd_dom_sf"/>
</dbReference>
<organism evidence="4 5">
    <name type="scientific">Amycolatopsis sacchari</name>
    <dbReference type="NCBI Taxonomy" id="115433"/>
    <lineage>
        <taxon>Bacteria</taxon>
        <taxon>Bacillati</taxon>
        <taxon>Actinomycetota</taxon>
        <taxon>Actinomycetes</taxon>
        <taxon>Pseudonocardiales</taxon>
        <taxon>Pseudonocardiaceae</taxon>
        <taxon>Amycolatopsis</taxon>
    </lineage>
</organism>
<dbReference type="NCBIfam" id="TIGR03971">
    <property type="entry name" value="SDR_subfam_1"/>
    <property type="match status" value="1"/>
</dbReference>
<dbReference type="InterPro" id="IPR002347">
    <property type="entry name" value="SDR_fam"/>
</dbReference>
<dbReference type="AlphaFoldDB" id="A0A1I3L352"/>
<accession>A0A1I3L352</accession>
<dbReference type="RefSeq" id="WP_091504237.1">
    <property type="nucleotide sequence ID" value="NZ_FORP01000001.1"/>
</dbReference>
<dbReference type="EMBL" id="FORP01000001">
    <property type="protein sequence ID" value="SFI79114.1"/>
    <property type="molecule type" value="Genomic_DNA"/>
</dbReference>
<dbReference type="STRING" id="115433.SAMN05421835_101798"/>
<dbReference type="NCBIfam" id="NF009467">
    <property type="entry name" value="PRK12826.1-3"/>
    <property type="match status" value="1"/>
</dbReference>
<dbReference type="PANTHER" id="PTHR24321:SF8">
    <property type="entry name" value="ESTRADIOL 17-BETA-DEHYDROGENASE 8-RELATED"/>
    <property type="match status" value="1"/>
</dbReference>
<dbReference type="Gene3D" id="3.40.50.720">
    <property type="entry name" value="NAD(P)-binding Rossmann-like Domain"/>
    <property type="match status" value="1"/>
</dbReference>
<dbReference type="PRINTS" id="PR00080">
    <property type="entry name" value="SDRFAMILY"/>
</dbReference>
<protein>
    <submittedName>
        <fullName evidence="4">(+)-trans-carveol dehydrogenase/(-)-trans-carveol dehydrogenase</fullName>
    </submittedName>
</protein>
<dbReference type="Proteomes" id="UP000199025">
    <property type="component" value="Unassembled WGS sequence"/>
</dbReference>